<dbReference type="AlphaFoldDB" id="A0A212UEI8"/>
<keyword evidence="2" id="KW-1185">Reference proteome</keyword>
<reference evidence="2" key="1">
    <citation type="submission" date="2017-06" db="EMBL/GenBank/DDBJ databases">
        <authorList>
            <person name="Varghese N."/>
            <person name="Submissions S."/>
        </authorList>
    </citation>
    <scope>NUCLEOTIDE SEQUENCE [LARGE SCALE GENOMIC DNA]</scope>
    <source>
        <strain evidence="2">DSM 11116</strain>
    </source>
</reference>
<sequence length="114" mass="12720">MTEEYLRELGFETYADPNAFGKGVAYETAWRYRHTHAAQDGTVLYAEHPLNIPRCRLSTLPAPLNQDDVLADVDLHDRAALTAAIDGFFASHQGMGPALKANVSSAFRPFRRQE</sequence>
<dbReference type="RefSeq" id="WP_088844756.1">
    <property type="nucleotide sequence ID" value="NZ_FYEW01000002.1"/>
</dbReference>
<gene>
    <name evidence="1" type="ORF">SAMN06265337_3503</name>
</gene>
<accession>A0A212UEI8</accession>
<protein>
    <submittedName>
        <fullName evidence="1">Uncharacterized protein</fullName>
    </submittedName>
</protein>
<evidence type="ECO:0000313" key="2">
    <source>
        <dbReference type="Proteomes" id="UP000198131"/>
    </source>
</evidence>
<dbReference type="EMBL" id="FYEW01000002">
    <property type="protein sequence ID" value="SNC76669.1"/>
    <property type="molecule type" value="Genomic_DNA"/>
</dbReference>
<dbReference type="Proteomes" id="UP000198131">
    <property type="component" value="Unassembled WGS sequence"/>
</dbReference>
<dbReference type="OrthoDB" id="882876at2"/>
<evidence type="ECO:0000313" key="1">
    <source>
        <dbReference type="EMBL" id="SNC76669.1"/>
    </source>
</evidence>
<name>A0A212UEI8_9BACT</name>
<proteinExistence type="predicted"/>
<organism evidence="1 2">
    <name type="scientific">Hymenobacter gelipurpurascens</name>
    <dbReference type="NCBI Taxonomy" id="89968"/>
    <lineage>
        <taxon>Bacteria</taxon>
        <taxon>Pseudomonadati</taxon>
        <taxon>Bacteroidota</taxon>
        <taxon>Cytophagia</taxon>
        <taxon>Cytophagales</taxon>
        <taxon>Hymenobacteraceae</taxon>
        <taxon>Hymenobacter</taxon>
    </lineage>
</organism>